<dbReference type="GO" id="GO:0003723">
    <property type="term" value="F:RNA binding"/>
    <property type="evidence" value="ECO:0007669"/>
    <property type="project" value="TreeGrafter"/>
</dbReference>
<dbReference type="Proteomes" id="UP001168821">
    <property type="component" value="Unassembled WGS sequence"/>
</dbReference>
<dbReference type="Pfam" id="PF05843">
    <property type="entry name" value="Suf"/>
    <property type="match status" value="1"/>
</dbReference>
<keyword evidence="9" id="KW-1185">Reference proteome</keyword>
<comment type="subcellular location">
    <subcellularLocation>
        <location evidence="1">Nucleus</location>
        <location evidence="1">Nucleolus</location>
    </subcellularLocation>
</comment>
<feature type="region of interest" description="Disordered" evidence="6">
    <location>
        <begin position="1026"/>
        <end position="1054"/>
    </location>
</feature>
<dbReference type="InterPro" id="IPR003107">
    <property type="entry name" value="HAT"/>
</dbReference>
<accession>A0AA38MGM1</accession>
<evidence type="ECO:0000256" key="1">
    <source>
        <dbReference type="ARBA" id="ARBA00004604"/>
    </source>
</evidence>
<feature type="domain" description="S1 motif" evidence="7">
    <location>
        <begin position="340"/>
        <end position="417"/>
    </location>
</feature>
<dbReference type="InterPro" id="IPR012340">
    <property type="entry name" value="NA-bd_OB-fold"/>
</dbReference>
<keyword evidence="2" id="KW-0698">rRNA processing</keyword>
<protein>
    <recommendedName>
        <fullName evidence="7">S1 motif domain-containing protein</fullName>
    </recommendedName>
</protein>
<evidence type="ECO:0000256" key="4">
    <source>
        <dbReference type="ARBA" id="ARBA00023242"/>
    </source>
</evidence>
<comment type="caution">
    <text evidence="8">The sequence shown here is derived from an EMBL/GenBank/DDBJ whole genome shotgun (WGS) entry which is preliminary data.</text>
</comment>
<dbReference type="Gene3D" id="1.25.40.10">
    <property type="entry name" value="Tetratricopeptide repeat domain"/>
    <property type="match status" value="1"/>
</dbReference>
<dbReference type="InterPro" id="IPR003029">
    <property type="entry name" value="S1_domain"/>
</dbReference>
<feature type="domain" description="S1 motif" evidence="7">
    <location>
        <begin position="609"/>
        <end position="686"/>
    </location>
</feature>
<dbReference type="SUPFAM" id="SSF50249">
    <property type="entry name" value="Nucleic acid-binding proteins"/>
    <property type="match status" value="5"/>
</dbReference>
<dbReference type="SMART" id="SM00316">
    <property type="entry name" value="S1"/>
    <property type="match status" value="8"/>
</dbReference>
<feature type="domain" description="S1 motif" evidence="7">
    <location>
        <begin position="434"/>
        <end position="502"/>
    </location>
</feature>
<sequence>MLQNDSFPRGGKKIVAVEQIKRKREDNLFRVDDYQKAKKVKVKQPKEDSSRNQAWHMSLKPQGTLSYNKIQEDMLLLSCVRHVSNLAVQIEFSGLTFGLVTINAISDTFTKNLSSCLKTGDNESYALSVRNVVKIGQLMPAKIISIKKTEKGHEVQATVNPTAINSERVHKAFKKGELVWANIVSELDHGYELTVGVENCRVFLPFKNIDKGQKYDVGEPLYCVIHKIDESNVATTLTVSAKQEHVSKIQPNDLSLNHLIPGMKVELLIEEVTPQGIRGQFFENCFGYIDETQFSKVNAATLKEGTTVDAYVLFVEPITKVTYLTLRGLGNLTEPKFELGKIVSAKILRIVPKGLYIQLGKNEIGFVTNKRLLKTLPKEKQFDIVQAVRSRYHIGKQYDCRILDYNYMEQLYICTFEKQLIKEPNFSAKDLAIGQCVKLIVDKIVPKGLIVKTGHVQGFVPNMHVSNVQYSENLKAKFSVGMHVDGRILNITTEGNVIFTLKQGLLDSEKCLSKPEDAVPKSQHVGFVVQTKISGALISFYGDIKGWISNKTLNSENSGRYVDPREYFFIGQVVSVWILGFKNDKLQLSLNAPNDTVNLEEAQKNIAVGEFLNGTVVKIHSEGLKLKVGQEKIEAFIPTNHLSNNLHLCQILQKTYQERDKINSLLCINNRNSAPIMSRRESLAYKKHSLKTYKLRQLKKNMILRCSFEENSQTGIYVSAPIKDYSEKIFIPTENICNSEESLPQFEKQQHILTKVLNVDLDLPKIDLSVLSNDSSNTSPEDVLKSFVETLEEIKHISDLYHKKSSKLTKHKIGSPVKCKIQNIDLNGTCYVTLANDTEGVIPKHLKPSNCEVGSVVEGVVLEHNFLDNLVEICALNSINQKINKLQDGVVNKSFHSSCTAKILLITKPYVIGVLNDKCCNRQLVYIPLSCMTNISDLCTDKLKVIIYRRLGNRIIGLPKKYVRSLKKKTEKQLIRRESKLKIIRKDTEDIVTDEDEGISSSSDIIIETSSVNQNEKSITNEYSKQFHNSENGSDEEAPLTSSTDKSYKETNSEPVLSGTNAFYIINDDNKFESESSSEEEENEEVKNSKKKKMSVTERREAVKKEEERIAKIEQQLIDTSISPQSAEQFDRMLLANPNSSELWLQYISMHVAATELDKARSVGRRAIETINMTLVKEKFNIWVALLNLENMYGTKESFEKLFEEAVKYNDSLEMYLSVIKVLAASGKLLEMEEKIKKLRSKEKQSTQMWLEIGRVYYSLNKFREARNIKEAALKSILDKKRQFDLLVRFAILECQLGDQENAIANFETILGMHPSKVNIWIIYVDQMVKRKNIEFARKILEKAVTQKLGVKLMKILFQKFINFETQHGTPETVEKVKNLAKGYITTLGET</sequence>
<evidence type="ECO:0000256" key="2">
    <source>
        <dbReference type="ARBA" id="ARBA00022552"/>
    </source>
</evidence>
<dbReference type="PANTHER" id="PTHR23270:SF10">
    <property type="entry name" value="PROTEIN RRP5 HOMOLOG"/>
    <property type="match status" value="1"/>
</dbReference>
<feature type="domain" description="S1 motif" evidence="7">
    <location>
        <begin position="521"/>
        <end position="591"/>
    </location>
</feature>
<dbReference type="Gene3D" id="2.40.50.140">
    <property type="entry name" value="Nucleic acid-binding proteins"/>
    <property type="match status" value="4"/>
</dbReference>
<evidence type="ECO:0000256" key="5">
    <source>
        <dbReference type="SAM" id="Coils"/>
    </source>
</evidence>
<gene>
    <name evidence="8" type="ORF">Zmor_014689</name>
</gene>
<dbReference type="InterPro" id="IPR008847">
    <property type="entry name" value="Suf"/>
</dbReference>
<evidence type="ECO:0000313" key="9">
    <source>
        <dbReference type="Proteomes" id="UP001168821"/>
    </source>
</evidence>
<keyword evidence="3" id="KW-0677">Repeat</keyword>
<keyword evidence="5" id="KW-0175">Coiled coil</keyword>
<dbReference type="SMART" id="SM00386">
    <property type="entry name" value="HAT"/>
    <property type="match status" value="4"/>
</dbReference>
<dbReference type="InterPro" id="IPR045209">
    <property type="entry name" value="Rrp5"/>
</dbReference>
<feature type="region of interest" description="Disordered" evidence="6">
    <location>
        <begin position="1072"/>
        <end position="1102"/>
    </location>
</feature>
<dbReference type="SUPFAM" id="SSF48452">
    <property type="entry name" value="TPR-like"/>
    <property type="match status" value="2"/>
</dbReference>
<reference evidence="8" key="1">
    <citation type="journal article" date="2023" name="G3 (Bethesda)">
        <title>Whole genome assemblies of Zophobas morio and Tenebrio molitor.</title>
        <authorList>
            <person name="Kaur S."/>
            <person name="Stinson S.A."/>
            <person name="diCenzo G.C."/>
        </authorList>
    </citation>
    <scope>NUCLEOTIDE SEQUENCE</scope>
    <source>
        <strain evidence="8">QUZm001</strain>
    </source>
</reference>
<dbReference type="GO" id="GO:0006364">
    <property type="term" value="P:rRNA processing"/>
    <property type="evidence" value="ECO:0007669"/>
    <property type="project" value="UniProtKB-KW"/>
</dbReference>
<dbReference type="PANTHER" id="PTHR23270">
    <property type="entry name" value="PROGRAMMED CELL DEATH PROTEIN 11 PRE-RRNA PROCESSING PROTEIN RRP5"/>
    <property type="match status" value="1"/>
</dbReference>
<dbReference type="GO" id="GO:0032040">
    <property type="term" value="C:small-subunit processome"/>
    <property type="evidence" value="ECO:0007669"/>
    <property type="project" value="TreeGrafter"/>
</dbReference>
<proteinExistence type="predicted"/>
<keyword evidence="4" id="KW-0539">Nucleus</keyword>
<evidence type="ECO:0000259" key="7">
    <source>
        <dbReference type="PROSITE" id="PS50126"/>
    </source>
</evidence>
<evidence type="ECO:0000313" key="8">
    <source>
        <dbReference type="EMBL" id="KAJ3655566.1"/>
    </source>
</evidence>
<dbReference type="PROSITE" id="PS50126">
    <property type="entry name" value="S1"/>
    <property type="match status" value="4"/>
</dbReference>
<feature type="coiled-coil region" evidence="5">
    <location>
        <begin position="1222"/>
        <end position="1249"/>
    </location>
</feature>
<name>A0AA38MGM1_9CUCU</name>
<organism evidence="8 9">
    <name type="scientific">Zophobas morio</name>
    <dbReference type="NCBI Taxonomy" id="2755281"/>
    <lineage>
        <taxon>Eukaryota</taxon>
        <taxon>Metazoa</taxon>
        <taxon>Ecdysozoa</taxon>
        <taxon>Arthropoda</taxon>
        <taxon>Hexapoda</taxon>
        <taxon>Insecta</taxon>
        <taxon>Pterygota</taxon>
        <taxon>Neoptera</taxon>
        <taxon>Endopterygota</taxon>
        <taxon>Coleoptera</taxon>
        <taxon>Polyphaga</taxon>
        <taxon>Cucujiformia</taxon>
        <taxon>Tenebrionidae</taxon>
        <taxon>Zophobas</taxon>
    </lineage>
</organism>
<dbReference type="EMBL" id="JALNTZ010000004">
    <property type="protein sequence ID" value="KAJ3655566.1"/>
    <property type="molecule type" value="Genomic_DNA"/>
</dbReference>
<evidence type="ECO:0000256" key="6">
    <source>
        <dbReference type="SAM" id="MobiDB-lite"/>
    </source>
</evidence>
<dbReference type="InterPro" id="IPR011990">
    <property type="entry name" value="TPR-like_helical_dom_sf"/>
</dbReference>
<evidence type="ECO:0000256" key="3">
    <source>
        <dbReference type="ARBA" id="ARBA00022737"/>
    </source>
</evidence>